<dbReference type="PANTHER" id="PTHR33375">
    <property type="entry name" value="CHROMOSOME-PARTITIONING PROTEIN PARB-RELATED"/>
    <property type="match status" value="1"/>
</dbReference>
<feature type="compositionally biased region" description="Polar residues" evidence="1">
    <location>
        <begin position="328"/>
        <end position="344"/>
    </location>
</feature>
<accession>A0A0F8W657</accession>
<sequence length="344" mass="37814">KADEGLLPPKIEWVLINGERRLRAAQAAGIPQLRAEVEWRVAPQDREAILLQQLAENLQREDLNAVEQAAGIRRYAELTELGTRALALKLGKRDGYVSFALGMNKMPTALVKRIEENARGVGTPDGEPYALTWKHLRQLLRLTDYPDWLTEAYDDAVTDRSTARELERAVSFTLEQIELERQRVERREAEAKRVAEGGEDARPASPKQTPVSQYDEKRKREALEAARMTRARKDVIRGAVPEIVAQVAAIAKGIRLPSGLAVDVADRVSSYDLGRSGTASTGYGENIASLVVPQLPGKWAKVQLGSAMNAGRLELATPQPKSVVTAAGSRSPQTKVPKRSSLTS</sequence>
<dbReference type="GO" id="GO:0005694">
    <property type="term" value="C:chromosome"/>
    <property type="evidence" value="ECO:0007669"/>
    <property type="project" value="TreeGrafter"/>
</dbReference>
<name>A0A0F8W657_9ZZZZ</name>
<dbReference type="PANTHER" id="PTHR33375:SF1">
    <property type="entry name" value="CHROMOSOME-PARTITIONING PROTEIN PARB-RELATED"/>
    <property type="match status" value="1"/>
</dbReference>
<gene>
    <name evidence="3" type="ORF">LCGC14_3107690</name>
</gene>
<reference evidence="3" key="1">
    <citation type="journal article" date="2015" name="Nature">
        <title>Complex archaea that bridge the gap between prokaryotes and eukaryotes.</title>
        <authorList>
            <person name="Spang A."/>
            <person name="Saw J.H."/>
            <person name="Jorgensen S.L."/>
            <person name="Zaremba-Niedzwiedzka K."/>
            <person name="Martijn J."/>
            <person name="Lind A.E."/>
            <person name="van Eijk R."/>
            <person name="Schleper C."/>
            <person name="Guy L."/>
            <person name="Ettema T.J."/>
        </authorList>
    </citation>
    <scope>NUCLEOTIDE SEQUENCE</scope>
</reference>
<dbReference type="InterPro" id="IPR036086">
    <property type="entry name" value="ParB/Sulfiredoxin_sf"/>
</dbReference>
<protein>
    <recommendedName>
        <fullName evidence="2">ParB/Spo0J HTH domain-containing protein</fullName>
    </recommendedName>
</protein>
<dbReference type="SUPFAM" id="SSF109709">
    <property type="entry name" value="KorB DNA-binding domain-like"/>
    <property type="match status" value="1"/>
</dbReference>
<comment type="caution">
    <text evidence="3">The sequence shown here is derived from an EMBL/GenBank/DDBJ whole genome shotgun (WGS) entry which is preliminary data.</text>
</comment>
<dbReference type="InterPro" id="IPR041468">
    <property type="entry name" value="HTH_ParB/Spo0J"/>
</dbReference>
<evidence type="ECO:0000256" key="1">
    <source>
        <dbReference type="SAM" id="MobiDB-lite"/>
    </source>
</evidence>
<organism evidence="3">
    <name type="scientific">marine sediment metagenome</name>
    <dbReference type="NCBI Taxonomy" id="412755"/>
    <lineage>
        <taxon>unclassified sequences</taxon>
        <taxon>metagenomes</taxon>
        <taxon>ecological metagenomes</taxon>
    </lineage>
</organism>
<evidence type="ECO:0000313" key="3">
    <source>
        <dbReference type="EMBL" id="KKK52162.1"/>
    </source>
</evidence>
<feature type="non-terminal residue" evidence="3">
    <location>
        <position position="344"/>
    </location>
</feature>
<feature type="non-terminal residue" evidence="3">
    <location>
        <position position="1"/>
    </location>
</feature>
<evidence type="ECO:0000259" key="2">
    <source>
        <dbReference type="Pfam" id="PF17762"/>
    </source>
</evidence>
<dbReference type="AlphaFoldDB" id="A0A0F8W657"/>
<dbReference type="GO" id="GO:0007059">
    <property type="term" value="P:chromosome segregation"/>
    <property type="evidence" value="ECO:0007669"/>
    <property type="project" value="TreeGrafter"/>
</dbReference>
<dbReference type="Gene3D" id="1.10.10.2830">
    <property type="match status" value="1"/>
</dbReference>
<feature type="domain" description="ParB/Spo0J HTH" evidence="2">
    <location>
        <begin position="61"/>
        <end position="171"/>
    </location>
</feature>
<dbReference type="Pfam" id="PF17762">
    <property type="entry name" value="HTH_ParB"/>
    <property type="match status" value="1"/>
</dbReference>
<feature type="compositionally biased region" description="Basic and acidic residues" evidence="1">
    <location>
        <begin position="190"/>
        <end position="202"/>
    </location>
</feature>
<dbReference type="EMBL" id="LAZR01067162">
    <property type="protein sequence ID" value="KKK52162.1"/>
    <property type="molecule type" value="Genomic_DNA"/>
</dbReference>
<feature type="region of interest" description="Disordered" evidence="1">
    <location>
        <begin position="190"/>
        <end position="218"/>
    </location>
</feature>
<proteinExistence type="predicted"/>
<feature type="region of interest" description="Disordered" evidence="1">
    <location>
        <begin position="319"/>
        <end position="344"/>
    </location>
</feature>
<dbReference type="InterPro" id="IPR050336">
    <property type="entry name" value="Chromosome_partition/occlusion"/>
</dbReference>
<dbReference type="SUPFAM" id="SSF110849">
    <property type="entry name" value="ParB/Sulfiredoxin"/>
    <property type="match status" value="1"/>
</dbReference>